<proteinExistence type="predicted"/>
<reference evidence="3" key="4">
    <citation type="journal article" date="2008" name="Nucleic Acids Res.">
        <title>The rice annotation project database (RAP-DB): 2008 update.</title>
        <authorList>
            <consortium name="The rice annotation project (RAP)"/>
        </authorList>
    </citation>
    <scope>GENOME REANNOTATION</scope>
    <source>
        <strain evidence="3">cv. Nipponbare</strain>
    </source>
</reference>
<evidence type="ECO:0000313" key="1">
    <source>
        <dbReference type="EMBL" id="BAD35567.1"/>
    </source>
</evidence>
<evidence type="ECO:0000313" key="2">
    <source>
        <dbReference type="EMBL" id="BAD35912.1"/>
    </source>
</evidence>
<dbReference type="EMBL" id="AP004781">
    <property type="protein sequence ID" value="BAD35912.1"/>
    <property type="molecule type" value="Genomic_DNA"/>
</dbReference>
<evidence type="ECO:0000313" key="3">
    <source>
        <dbReference type="Proteomes" id="UP000000763"/>
    </source>
</evidence>
<reference evidence="3" key="3">
    <citation type="journal article" date="2005" name="Nature">
        <title>The map-based sequence of the rice genome.</title>
        <authorList>
            <consortium name="International rice genome sequencing project (IRGSP)"/>
            <person name="Matsumoto T."/>
            <person name="Wu J."/>
            <person name="Kanamori H."/>
            <person name="Katayose Y."/>
            <person name="Fujisawa M."/>
            <person name="Namiki N."/>
            <person name="Mizuno H."/>
            <person name="Yamamoto K."/>
            <person name="Antonio B.A."/>
            <person name="Baba T."/>
            <person name="Sakata K."/>
            <person name="Nagamura Y."/>
            <person name="Aoki H."/>
            <person name="Arikawa K."/>
            <person name="Arita K."/>
            <person name="Bito T."/>
            <person name="Chiden Y."/>
            <person name="Fujitsuka N."/>
            <person name="Fukunaka R."/>
            <person name="Hamada M."/>
            <person name="Harada C."/>
            <person name="Hayashi A."/>
            <person name="Hijishita S."/>
            <person name="Honda M."/>
            <person name="Hosokawa S."/>
            <person name="Ichikawa Y."/>
            <person name="Idonuma A."/>
            <person name="Iijima M."/>
            <person name="Ikeda M."/>
            <person name="Ikeno M."/>
            <person name="Ito K."/>
            <person name="Ito S."/>
            <person name="Ito T."/>
            <person name="Ito Y."/>
            <person name="Ito Y."/>
            <person name="Iwabuchi A."/>
            <person name="Kamiya K."/>
            <person name="Karasawa W."/>
            <person name="Kurita K."/>
            <person name="Katagiri S."/>
            <person name="Kikuta A."/>
            <person name="Kobayashi H."/>
            <person name="Kobayashi N."/>
            <person name="Machita K."/>
            <person name="Maehara T."/>
            <person name="Masukawa M."/>
            <person name="Mizubayashi T."/>
            <person name="Mukai Y."/>
            <person name="Nagasaki H."/>
            <person name="Nagata Y."/>
            <person name="Naito S."/>
            <person name="Nakashima M."/>
            <person name="Nakama Y."/>
            <person name="Nakamichi Y."/>
            <person name="Nakamura M."/>
            <person name="Meguro A."/>
            <person name="Negishi M."/>
            <person name="Ohta I."/>
            <person name="Ohta T."/>
            <person name="Okamoto M."/>
            <person name="Ono N."/>
            <person name="Saji S."/>
            <person name="Sakaguchi M."/>
            <person name="Sakai K."/>
            <person name="Shibata M."/>
            <person name="Shimokawa T."/>
            <person name="Song J."/>
            <person name="Takazaki Y."/>
            <person name="Terasawa K."/>
            <person name="Tsugane M."/>
            <person name="Tsuji K."/>
            <person name="Ueda S."/>
            <person name="Waki K."/>
            <person name="Yamagata H."/>
            <person name="Yamamoto M."/>
            <person name="Yamamoto S."/>
            <person name="Yamane H."/>
            <person name="Yoshiki S."/>
            <person name="Yoshihara R."/>
            <person name="Yukawa K."/>
            <person name="Zhong H."/>
            <person name="Yano M."/>
            <person name="Yuan Q."/>
            <person name="Ouyang S."/>
            <person name="Liu J."/>
            <person name="Jones K.M."/>
            <person name="Gansberger K."/>
            <person name="Moffat K."/>
            <person name="Hill J."/>
            <person name="Bera J."/>
            <person name="Fadrosh D."/>
            <person name="Jin S."/>
            <person name="Johri S."/>
            <person name="Kim M."/>
            <person name="Overton L."/>
            <person name="Reardon M."/>
            <person name="Tsitrin T."/>
            <person name="Vuong H."/>
            <person name="Weaver B."/>
            <person name="Ciecko A."/>
            <person name="Tallon L."/>
            <person name="Jackson J."/>
            <person name="Pai G."/>
            <person name="Aken S.V."/>
            <person name="Utterback T."/>
            <person name="Reidmuller S."/>
            <person name="Feldblyum T."/>
            <person name="Hsiao J."/>
            <person name="Zismann V."/>
            <person name="Iobst S."/>
            <person name="de Vazeille A.R."/>
            <person name="Buell C.R."/>
            <person name="Ying K."/>
            <person name="Li Y."/>
            <person name="Lu T."/>
            <person name="Huang Y."/>
            <person name="Zhao Q."/>
            <person name="Feng Q."/>
            <person name="Zhang L."/>
            <person name="Zhu J."/>
            <person name="Weng Q."/>
            <person name="Mu J."/>
            <person name="Lu Y."/>
            <person name="Fan D."/>
            <person name="Liu Y."/>
            <person name="Guan J."/>
            <person name="Zhang Y."/>
            <person name="Yu S."/>
            <person name="Liu X."/>
            <person name="Zhang Y."/>
            <person name="Hong G."/>
            <person name="Han B."/>
            <person name="Choisne N."/>
            <person name="Demange N."/>
            <person name="Orjeda G."/>
            <person name="Samain S."/>
            <person name="Cattolico L."/>
            <person name="Pelletier E."/>
            <person name="Couloux A."/>
            <person name="Segurens B."/>
            <person name="Wincker P."/>
            <person name="D'Hont A."/>
            <person name="Scarpelli C."/>
            <person name="Weissenbach J."/>
            <person name="Salanoubat M."/>
            <person name="Quetier F."/>
            <person name="Yu Y."/>
            <person name="Kim H.R."/>
            <person name="Rambo T."/>
            <person name="Currie J."/>
            <person name="Collura K."/>
            <person name="Luo M."/>
            <person name="Yang T."/>
            <person name="Ammiraju J.S.S."/>
            <person name="Engler F."/>
            <person name="Soderlund C."/>
            <person name="Wing R.A."/>
            <person name="Palmer L.E."/>
            <person name="de la Bastide M."/>
            <person name="Spiegel L."/>
            <person name="Nascimento L."/>
            <person name="Zutavern T."/>
            <person name="O'Shaughnessy A."/>
            <person name="Dike S."/>
            <person name="Dedhia N."/>
            <person name="Preston R."/>
            <person name="Balija V."/>
            <person name="McCombie W.R."/>
            <person name="Chow T."/>
            <person name="Chen H."/>
            <person name="Chung M."/>
            <person name="Chen C."/>
            <person name="Shaw J."/>
            <person name="Wu H."/>
            <person name="Hsiao K."/>
            <person name="Chao Y."/>
            <person name="Chu M."/>
            <person name="Cheng C."/>
            <person name="Hour A."/>
            <person name="Lee P."/>
            <person name="Lin S."/>
            <person name="Lin Y."/>
            <person name="Liou J."/>
            <person name="Liu S."/>
            <person name="Hsing Y."/>
            <person name="Raghuvanshi S."/>
            <person name="Mohanty A."/>
            <person name="Bharti A.K."/>
            <person name="Gaur A."/>
            <person name="Gupta V."/>
            <person name="Kumar D."/>
            <person name="Ravi V."/>
            <person name="Vij S."/>
            <person name="Kapur A."/>
            <person name="Khurana P."/>
            <person name="Khurana P."/>
            <person name="Khurana J.P."/>
            <person name="Tyagi A.K."/>
            <person name="Gaikwad K."/>
            <person name="Singh A."/>
            <person name="Dalal V."/>
            <person name="Srivastava S."/>
            <person name="Dixit A."/>
            <person name="Pal A.K."/>
            <person name="Ghazi I.A."/>
            <person name="Yadav M."/>
            <person name="Pandit A."/>
            <person name="Bhargava A."/>
            <person name="Sureshbabu K."/>
            <person name="Batra K."/>
            <person name="Sharma T.R."/>
            <person name="Mohapatra T."/>
            <person name="Singh N.K."/>
            <person name="Messing J."/>
            <person name="Nelson A.B."/>
            <person name="Fuks G."/>
            <person name="Kavchok S."/>
            <person name="Keizer G."/>
            <person name="Linton E."/>
            <person name="Llaca V."/>
            <person name="Song R."/>
            <person name="Tanyolac B."/>
            <person name="Young S."/>
            <person name="Ho-Il K."/>
            <person name="Hahn J.H."/>
            <person name="Sangsakoo G."/>
            <person name="Vanavichit A."/>
            <person name="de Mattos Luiz.A.T."/>
            <person name="Zimmer P.D."/>
            <person name="Malone G."/>
            <person name="Dellagostin O."/>
            <person name="de Oliveira A.C."/>
            <person name="Bevan M."/>
            <person name="Bancroft I."/>
            <person name="Minx P."/>
            <person name="Cordum H."/>
            <person name="Wilson R."/>
            <person name="Cheng Z."/>
            <person name="Jin W."/>
            <person name="Jiang J."/>
            <person name="Leong S.A."/>
            <person name="Iwama H."/>
            <person name="Gojobori T."/>
            <person name="Itoh T."/>
            <person name="Niimura Y."/>
            <person name="Fujii Y."/>
            <person name="Habara T."/>
            <person name="Sakai H."/>
            <person name="Sato Y."/>
            <person name="Wilson G."/>
            <person name="Kumar K."/>
            <person name="McCouch S."/>
            <person name="Juretic N."/>
            <person name="Hoen D."/>
            <person name="Wright S."/>
            <person name="Bruskiewich R."/>
            <person name="Bureau T."/>
            <person name="Miyao A."/>
            <person name="Hirochika H."/>
            <person name="Nishikawa T."/>
            <person name="Kadowaki K."/>
            <person name="Sugiura M."/>
            <person name="Burr B."/>
            <person name="Sasaki T."/>
        </authorList>
    </citation>
    <scope>NUCLEOTIDE SEQUENCE [LARGE SCALE GENOMIC DNA]</scope>
    <source>
        <strain evidence="3">cv. Nipponbare</strain>
    </source>
</reference>
<sequence length="74" mass="7591">MFTQKPLHYHEIANDASAAAVPRPSATSTAMSPPTAILPALRLRRGGVTMEGQIRRATTGPGGCDVCGGGGRSN</sequence>
<name>Q69T20_ORYSJ</name>
<gene>
    <name evidence="1" type="ORF">P0417G12.30</name>
    <name evidence="2" type="ORF">P0691E09.6</name>
</gene>
<accession>Q69T20</accession>
<organism evidence="2 3">
    <name type="scientific">Oryza sativa subsp. japonica</name>
    <name type="common">Rice</name>
    <dbReference type="NCBI Taxonomy" id="39947"/>
    <lineage>
        <taxon>Eukaryota</taxon>
        <taxon>Viridiplantae</taxon>
        <taxon>Streptophyta</taxon>
        <taxon>Embryophyta</taxon>
        <taxon>Tracheophyta</taxon>
        <taxon>Spermatophyta</taxon>
        <taxon>Magnoliopsida</taxon>
        <taxon>Liliopsida</taxon>
        <taxon>Poales</taxon>
        <taxon>Poaceae</taxon>
        <taxon>BOP clade</taxon>
        <taxon>Oryzoideae</taxon>
        <taxon>Oryzeae</taxon>
        <taxon>Oryzinae</taxon>
        <taxon>Oryza</taxon>
        <taxon>Oryza sativa</taxon>
    </lineage>
</organism>
<dbReference type="Proteomes" id="UP000000763">
    <property type="component" value="Chromosome 6"/>
</dbReference>
<reference evidence="1" key="1">
    <citation type="submission" date="2001-05" db="EMBL/GenBank/DDBJ databases">
        <title>Oryza sativa nipponbare(GA3) genomic DNA, chromosome 6, PAC clone:P0417G12.</title>
        <authorList>
            <person name="Sasaki T."/>
            <person name="Matsumoto T."/>
            <person name="Yamamoto K."/>
        </authorList>
    </citation>
    <scope>NUCLEOTIDE SEQUENCE</scope>
</reference>
<dbReference type="EMBL" id="AP003711">
    <property type="protein sequence ID" value="BAD35567.1"/>
    <property type="molecule type" value="Genomic_DNA"/>
</dbReference>
<dbReference type="AlphaFoldDB" id="Q69T20"/>
<reference evidence="2" key="2">
    <citation type="submission" date="2002-02" db="EMBL/GenBank/DDBJ databases">
        <title>Oryza sativa nipponbare(GA3) genomic DNA, chromosome 6, PAC clone:P0691E09.</title>
        <authorList>
            <person name="Sasaki T."/>
            <person name="Matsumoto T."/>
            <person name="Yamamoto K."/>
        </authorList>
    </citation>
    <scope>NUCLEOTIDE SEQUENCE</scope>
</reference>
<protein>
    <submittedName>
        <fullName evidence="2">Uncharacterized protein</fullName>
    </submittedName>
</protein>